<protein>
    <recommendedName>
        <fullName evidence="6">EF-hand domain-containing protein</fullName>
    </recommendedName>
</protein>
<evidence type="ECO:0000256" key="3">
    <source>
        <dbReference type="ARBA" id="ARBA00022737"/>
    </source>
</evidence>
<dbReference type="AlphaFoldDB" id="A0A8W8LG56"/>
<dbReference type="EnsemblMetazoa" id="G27899.7">
    <property type="protein sequence ID" value="G27899.7:cds"/>
    <property type="gene ID" value="G27899"/>
</dbReference>
<dbReference type="CDD" id="cd00051">
    <property type="entry name" value="EFh"/>
    <property type="match status" value="2"/>
</dbReference>
<evidence type="ECO:0000313" key="7">
    <source>
        <dbReference type="EnsemblMetazoa" id="G27899.7:cds"/>
    </source>
</evidence>
<dbReference type="InterPro" id="IPR018247">
    <property type="entry name" value="EF_Hand_1_Ca_BS"/>
</dbReference>
<dbReference type="PROSITE" id="PS50222">
    <property type="entry name" value="EF_HAND_2"/>
    <property type="match status" value="3"/>
</dbReference>
<evidence type="ECO:0000259" key="6">
    <source>
        <dbReference type="PROSITE" id="PS50222"/>
    </source>
</evidence>
<reference evidence="7" key="1">
    <citation type="submission" date="2022-08" db="UniProtKB">
        <authorList>
            <consortium name="EnsemblMetazoa"/>
        </authorList>
    </citation>
    <scope>IDENTIFICATION</scope>
    <source>
        <strain evidence="7">05x7-T-G4-1.051#20</strain>
    </source>
</reference>
<dbReference type="Gene3D" id="1.10.238.10">
    <property type="entry name" value="EF-hand"/>
    <property type="match status" value="1"/>
</dbReference>
<dbReference type="SUPFAM" id="SSF47473">
    <property type="entry name" value="EF-hand"/>
    <property type="match status" value="1"/>
</dbReference>
<feature type="domain" description="EF-hand" evidence="6">
    <location>
        <begin position="338"/>
        <end position="373"/>
    </location>
</feature>
<dbReference type="PRINTS" id="PR00450">
    <property type="entry name" value="RECOVERIN"/>
</dbReference>
<evidence type="ECO:0000256" key="1">
    <source>
        <dbReference type="ARBA" id="ARBA00006049"/>
    </source>
</evidence>
<accession>A0A8W8LG56</accession>
<evidence type="ECO:0000256" key="4">
    <source>
        <dbReference type="ARBA" id="ARBA00022837"/>
    </source>
</evidence>
<dbReference type="InterPro" id="IPR028846">
    <property type="entry name" value="Recoverin"/>
</dbReference>
<dbReference type="InterPro" id="IPR011992">
    <property type="entry name" value="EF-hand-dom_pair"/>
</dbReference>
<evidence type="ECO:0000313" key="8">
    <source>
        <dbReference type="Proteomes" id="UP000005408"/>
    </source>
</evidence>
<feature type="domain" description="EF-hand" evidence="6">
    <location>
        <begin position="374"/>
        <end position="409"/>
    </location>
</feature>
<dbReference type="PROSITE" id="PS00018">
    <property type="entry name" value="EF_HAND_1"/>
    <property type="match status" value="3"/>
</dbReference>
<feature type="domain" description="EF-hand" evidence="6">
    <location>
        <begin position="422"/>
        <end position="457"/>
    </location>
</feature>
<feature type="region of interest" description="Disordered" evidence="5">
    <location>
        <begin position="90"/>
        <end position="140"/>
    </location>
</feature>
<keyword evidence="2" id="KW-0479">Metal-binding</keyword>
<keyword evidence="4" id="KW-0106">Calcium</keyword>
<feature type="compositionally biased region" description="Basic and acidic residues" evidence="5">
    <location>
        <begin position="131"/>
        <end position="140"/>
    </location>
</feature>
<dbReference type="Pfam" id="PF13499">
    <property type="entry name" value="EF-hand_7"/>
    <property type="match status" value="1"/>
</dbReference>
<dbReference type="SMART" id="SM00054">
    <property type="entry name" value="EFh"/>
    <property type="match status" value="3"/>
</dbReference>
<dbReference type="PANTHER" id="PTHR23055">
    <property type="entry name" value="CALCIUM BINDING PROTEINS"/>
    <property type="match status" value="1"/>
</dbReference>
<dbReference type="InterPro" id="IPR002048">
    <property type="entry name" value="EF_hand_dom"/>
</dbReference>
<name>A0A8W8LG56_MAGGI</name>
<dbReference type="PANTHER" id="PTHR23055:SF172">
    <property type="entry name" value="EF-HAND DOMAIN-CONTAINING PROTEIN"/>
    <property type="match status" value="1"/>
</dbReference>
<evidence type="ECO:0000256" key="5">
    <source>
        <dbReference type="SAM" id="MobiDB-lite"/>
    </source>
</evidence>
<organism evidence="7 8">
    <name type="scientific">Magallana gigas</name>
    <name type="common">Pacific oyster</name>
    <name type="synonym">Crassostrea gigas</name>
    <dbReference type="NCBI Taxonomy" id="29159"/>
    <lineage>
        <taxon>Eukaryota</taxon>
        <taxon>Metazoa</taxon>
        <taxon>Spiralia</taxon>
        <taxon>Lophotrochozoa</taxon>
        <taxon>Mollusca</taxon>
        <taxon>Bivalvia</taxon>
        <taxon>Autobranchia</taxon>
        <taxon>Pteriomorphia</taxon>
        <taxon>Ostreida</taxon>
        <taxon>Ostreoidea</taxon>
        <taxon>Ostreidae</taxon>
        <taxon>Magallana</taxon>
    </lineage>
</organism>
<dbReference type="Proteomes" id="UP000005408">
    <property type="component" value="Unassembled WGS sequence"/>
</dbReference>
<dbReference type="Pfam" id="PF00036">
    <property type="entry name" value="EF-hand_1"/>
    <property type="match status" value="1"/>
</dbReference>
<feature type="compositionally biased region" description="Low complexity" evidence="5">
    <location>
        <begin position="97"/>
        <end position="112"/>
    </location>
</feature>
<proteinExistence type="inferred from homology"/>
<keyword evidence="8" id="KW-1185">Reference proteome</keyword>
<dbReference type="GO" id="GO:0005509">
    <property type="term" value="F:calcium ion binding"/>
    <property type="evidence" value="ECO:0007669"/>
    <property type="project" value="InterPro"/>
</dbReference>
<evidence type="ECO:0000256" key="2">
    <source>
        <dbReference type="ARBA" id="ARBA00022723"/>
    </source>
</evidence>
<keyword evidence="3" id="KW-0677">Repeat</keyword>
<sequence>MRQTIDPDNGGFPSGGVTLSEHQYSEAQKLYILGAKLDNFRTIGPWHSVEAKYLDNLCYRLASPVPRPCSRKHDEGAWAAEDQVYMDYPRPISSVKSAPPGSVRRSRGSPSAKSKNSGYSLPIVREGNGQKNEKRSNSKISTEDIDRIVCRVTRPTIASRGGVDIAEKYQNKDYVYGSRSVSEVDLDSIVSRVTRSTVASTGGAGKQRKYTDFVYGDKKVNEEEFNGIINRLTKPTVASRGGVDIADKMPVEYKPLPITKTNPVVPGLRAKQAALLKKRVNTEELEQIVGRLNALTPAYKAKYSPSPHVWVDDAKVGPAFQRQQEFHTIYQQFFPNGDPTKFASFVFNVFDANKDGYISFKEFICALSITSRGSLDEKLDWAFSLYDLDNDGYITKEEMVSIVDAIYSMVGNLLDLPKDEDTPEKRVEKIFSQMDTNNDGKLTKDEFREGSKCDPWIVEALTTPHR</sequence>
<dbReference type="FunFam" id="1.10.238.10:FF:000009">
    <property type="entry name" value="Visinin-like protein 1"/>
    <property type="match status" value="1"/>
</dbReference>
<comment type="similarity">
    <text evidence="1">Belongs to the recoverin family.</text>
</comment>